<dbReference type="GeneTree" id="ENSGT00390000004737"/>
<dbReference type="Ensembl" id="ENSRROT00000048539.1">
    <property type="protein sequence ID" value="ENSRROP00000024327.1"/>
    <property type="gene ID" value="ENSRROG00000035972.1"/>
</dbReference>
<protein>
    <submittedName>
        <fullName evidence="5">Serum amyloid A like 1</fullName>
    </submittedName>
</protein>
<comment type="similarity">
    <text evidence="3">Belongs to the SAAL1 family.</text>
</comment>
<proteinExistence type="inferred from homology"/>
<keyword evidence="2" id="KW-0539">Nucleus</keyword>
<evidence type="ECO:0000313" key="5">
    <source>
        <dbReference type="Ensembl" id="ENSRROP00000024327.1"/>
    </source>
</evidence>
<dbReference type="PANTHER" id="PTHR23424">
    <property type="entry name" value="SERUM AMYLOID A"/>
    <property type="match status" value="1"/>
</dbReference>
<feature type="compositionally biased region" description="Pro residues" evidence="4">
    <location>
        <begin position="1"/>
        <end position="10"/>
    </location>
</feature>
<dbReference type="InterPro" id="IPR011989">
    <property type="entry name" value="ARM-like"/>
</dbReference>
<evidence type="ECO:0000313" key="6">
    <source>
        <dbReference type="Proteomes" id="UP000233200"/>
    </source>
</evidence>
<dbReference type="GO" id="GO:0005654">
    <property type="term" value="C:nucleoplasm"/>
    <property type="evidence" value="ECO:0007669"/>
    <property type="project" value="TreeGrafter"/>
</dbReference>
<dbReference type="SUPFAM" id="SSF48371">
    <property type="entry name" value="ARM repeat"/>
    <property type="match status" value="1"/>
</dbReference>
<comment type="subcellular location">
    <subcellularLocation>
        <location evidence="1">Nucleus</location>
    </subcellularLocation>
</comment>
<evidence type="ECO:0000256" key="1">
    <source>
        <dbReference type="ARBA" id="ARBA00004123"/>
    </source>
</evidence>
<accession>A0A2K6Q6C5</accession>
<name>A0A2K6Q6C5_RHIRO</name>
<feature type="region of interest" description="Disordered" evidence="4">
    <location>
        <begin position="1"/>
        <end position="20"/>
    </location>
</feature>
<sequence>MDRNPSPPPPGRDKEEEEVAGGDCIGSTVYSKHWLFGVLSGLIQIVSPENTKSSSDDEEQQMELDEEMENEICRVWDMSMDEDVALFLQEFNAPDIFMGVLAKSKCPRLREICVGILGNMACFQEICVSISSDKNLGQVLLHCLYDSDPPTLLETSRLLLTCLSQAEVASVWVERIREHPAIYDSICFIMSSSTNVDLLVKVGEVVDKLFDLDEKLMLEWVRNGATQPLDQPQEESEEQPVFRLVPCILEAAKQVRSENPEWLDVYMHILQLLTTVDDGIQAIVDLPLIDSLIRVLQNMEQCQKKPENSTESNTEETKKTDLTQDDFHLKILKDILCEFLSNIFQALTKETVAQGVKEGQLSKQKCSSAFQNLLPFYSPVVEDFIKILHEVDKALADDLEKSFPSLKVQT</sequence>
<dbReference type="InterPro" id="IPR052464">
    <property type="entry name" value="Synovial_Prolif_Regulator"/>
</dbReference>
<dbReference type="PANTHER" id="PTHR23424:SF23">
    <property type="entry name" value="PROTEIN SAAL1"/>
    <property type="match status" value="1"/>
</dbReference>
<dbReference type="OMA" id="EMENEVC"/>
<gene>
    <name evidence="5" type="primary">SAAL1</name>
</gene>
<evidence type="ECO:0000256" key="2">
    <source>
        <dbReference type="ARBA" id="ARBA00023242"/>
    </source>
</evidence>
<dbReference type="InterPro" id="IPR016024">
    <property type="entry name" value="ARM-type_fold"/>
</dbReference>
<evidence type="ECO:0000256" key="3">
    <source>
        <dbReference type="ARBA" id="ARBA00038401"/>
    </source>
</evidence>
<reference evidence="5" key="2">
    <citation type="submission" date="2025-09" db="UniProtKB">
        <authorList>
            <consortium name="Ensembl"/>
        </authorList>
    </citation>
    <scope>IDENTIFICATION</scope>
</reference>
<organism evidence="5 6">
    <name type="scientific">Rhinopithecus roxellana</name>
    <name type="common">Golden snub-nosed monkey</name>
    <name type="synonym">Pygathrix roxellana</name>
    <dbReference type="NCBI Taxonomy" id="61622"/>
    <lineage>
        <taxon>Eukaryota</taxon>
        <taxon>Metazoa</taxon>
        <taxon>Chordata</taxon>
        <taxon>Craniata</taxon>
        <taxon>Vertebrata</taxon>
        <taxon>Euteleostomi</taxon>
        <taxon>Mammalia</taxon>
        <taxon>Eutheria</taxon>
        <taxon>Euarchontoglires</taxon>
        <taxon>Primates</taxon>
        <taxon>Haplorrhini</taxon>
        <taxon>Catarrhini</taxon>
        <taxon>Cercopithecidae</taxon>
        <taxon>Colobinae</taxon>
        <taxon>Rhinopithecus</taxon>
    </lineage>
</organism>
<dbReference type="Proteomes" id="UP000233200">
    <property type="component" value="Unplaced"/>
</dbReference>
<reference evidence="5" key="1">
    <citation type="submission" date="2025-08" db="UniProtKB">
        <authorList>
            <consortium name="Ensembl"/>
        </authorList>
    </citation>
    <scope>IDENTIFICATION</scope>
</reference>
<keyword evidence="6" id="KW-1185">Reference proteome</keyword>
<dbReference type="Gene3D" id="1.25.10.10">
    <property type="entry name" value="Leucine-rich Repeat Variant"/>
    <property type="match status" value="1"/>
</dbReference>
<evidence type="ECO:0000256" key="4">
    <source>
        <dbReference type="SAM" id="MobiDB-lite"/>
    </source>
</evidence>
<dbReference type="AlphaFoldDB" id="A0A2K6Q6C5"/>
<dbReference type="GO" id="GO:1901647">
    <property type="term" value="P:positive regulation of synoviocyte proliferation"/>
    <property type="evidence" value="ECO:0007669"/>
    <property type="project" value="TreeGrafter"/>
</dbReference>